<protein>
    <submittedName>
        <fullName evidence="2">Uncharacterized protein</fullName>
    </submittedName>
</protein>
<proteinExistence type="predicted"/>
<evidence type="ECO:0000313" key="3">
    <source>
        <dbReference type="Proteomes" id="UP000790347"/>
    </source>
</evidence>
<reference evidence="2" key="2">
    <citation type="journal article" date="2022" name="Res Sq">
        <title>Comparative Genomics Reveals Insights into the Divergent Evolution of Astigmatic Mites and Household Pest Adaptations.</title>
        <authorList>
            <person name="Xiong Q."/>
            <person name="Wan A.T.-Y."/>
            <person name="Liu X.-Y."/>
            <person name="Fung C.S.-H."/>
            <person name="Xiao X."/>
            <person name="Malainual N."/>
            <person name="Hou J."/>
            <person name="Wang L."/>
            <person name="Wang M."/>
            <person name="Yang K."/>
            <person name="Cui Y."/>
            <person name="Leung E."/>
            <person name="Nong W."/>
            <person name="Shin S.-K."/>
            <person name="Au S."/>
            <person name="Jeong K.Y."/>
            <person name="Chew F.T."/>
            <person name="Hui J."/>
            <person name="Leung T.F."/>
            <person name="Tungtrongchitr A."/>
            <person name="Zhong N."/>
            <person name="Liu Z."/>
            <person name="Tsui S."/>
        </authorList>
    </citation>
    <scope>NUCLEOTIDE SEQUENCE</scope>
    <source>
        <strain evidence="2">Derf</strain>
        <tissue evidence="2">Whole organism</tissue>
    </source>
</reference>
<accession>A0A922IAH9</accession>
<evidence type="ECO:0000256" key="1">
    <source>
        <dbReference type="SAM" id="MobiDB-lite"/>
    </source>
</evidence>
<sequence>MFYNDDDNNDNDDNDDDDDDDDNFINVFACVYTTINLLNNQLNHYIMLKKNRKFFATFKEFLY</sequence>
<dbReference type="AlphaFoldDB" id="A0A922IAH9"/>
<name>A0A922IAH9_DERFA</name>
<organism evidence="2 3">
    <name type="scientific">Dermatophagoides farinae</name>
    <name type="common">American house dust mite</name>
    <dbReference type="NCBI Taxonomy" id="6954"/>
    <lineage>
        <taxon>Eukaryota</taxon>
        <taxon>Metazoa</taxon>
        <taxon>Ecdysozoa</taxon>
        <taxon>Arthropoda</taxon>
        <taxon>Chelicerata</taxon>
        <taxon>Arachnida</taxon>
        <taxon>Acari</taxon>
        <taxon>Acariformes</taxon>
        <taxon>Sarcoptiformes</taxon>
        <taxon>Astigmata</taxon>
        <taxon>Psoroptidia</taxon>
        <taxon>Analgoidea</taxon>
        <taxon>Pyroglyphidae</taxon>
        <taxon>Dermatophagoidinae</taxon>
        <taxon>Dermatophagoides</taxon>
    </lineage>
</organism>
<keyword evidence="3" id="KW-1185">Reference proteome</keyword>
<comment type="caution">
    <text evidence="2">The sequence shown here is derived from an EMBL/GenBank/DDBJ whole genome shotgun (WGS) entry which is preliminary data.</text>
</comment>
<dbReference type="EMBL" id="ASGP02000001">
    <property type="protein sequence ID" value="KAH9527420.1"/>
    <property type="molecule type" value="Genomic_DNA"/>
</dbReference>
<feature type="region of interest" description="Disordered" evidence="1">
    <location>
        <begin position="1"/>
        <end position="21"/>
    </location>
</feature>
<dbReference type="Proteomes" id="UP000790347">
    <property type="component" value="Unassembled WGS sequence"/>
</dbReference>
<evidence type="ECO:0000313" key="2">
    <source>
        <dbReference type="EMBL" id="KAH9527420.1"/>
    </source>
</evidence>
<gene>
    <name evidence="2" type="ORF">DERF_001434</name>
</gene>
<reference evidence="2" key="1">
    <citation type="submission" date="2013-05" db="EMBL/GenBank/DDBJ databases">
        <authorList>
            <person name="Yim A.K.Y."/>
            <person name="Chan T.F."/>
            <person name="Ji K.M."/>
            <person name="Liu X.Y."/>
            <person name="Zhou J.W."/>
            <person name="Li R.Q."/>
            <person name="Yang K.Y."/>
            <person name="Li J."/>
            <person name="Li M."/>
            <person name="Law P.T.W."/>
            <person name="Wu Y.L."/>
            <person name="Cai Z.L."/>
            <person name="Qin H."/>
            <person name="Bao Y."/>
            <person name="Leung R.K.K."/>
            <person name="Ng P.K.S."/>
            <person name="Zou J."/>
            <person name="Zhong X.J."/>
            <person name="Ran P.X."/>
            <person name="Zhong N.S."/>
            <person name="Liu Z.G."/>
            <person name="Tsui S.K.W."/>
        </authorList>
    </citation>
    <scope>NUCLEOTIDE SEQUENCE</scope>
    <source>
        <strain evidence="2">Derf</strain>
        <tissue evidence="2">Whole organism</tissue>
    </source>
</reference>